<gene>
    <name evidence="2" type="ORF">As57867_010898</name>
</gene>
<keyword evidence="1" id="KW-1133">Transmembrane helix</keyword>
<feature type="transmembrane region" description="Helical" evidence="1">
    <location>
        <begin position="529"/>
        <end position="551"/>
    </location>
</feature>
<feature type="non-terminal residue" evidence="2">
    <location>
        <position position="1"/>
    </location>
</feature>
<feature type="transmembrane region" description="Helical" evidence="1">
    <location>
        <begin position="476"/>
        <end position="497"/>
    </location>
</feature>
<evidence type="ECO:0000256" key="1">
    <source>
        <dbReference type="SAM" id="Phobius"/>
    </source>
</evidence>
<organism evidence="2">
    <name type="scientific">Aphanomyces stellatus</name>
    <dbReference type="NCBI Taxonomy" id="120398"/>
    <lineage>
        <taxon>Eukaryota</taxon>
        <taxon>Sar</taxon>
        <taxon>Stramenopiles</taxon>
        <taxon>Oomycota</taxon>
        <taxon>Saprolegniomycetes</taxon>
        <taxon>Saprolegniales</taxon>
        <taxon>Verrucalvaceae</taxon>
        <taxon>Aphanomyces</taxon>
    </lineage>
</organism>
<keyword evidence="1" id="KW-0812">Transmembrane</keyword>
<dbReference type="AlphaFoldDB" id="A0A6A4YKX9"/>
<feature type="transmembrane region" description="Helical" evidence="1">
    <location>
        <begin position="365"/>
        <end position="385"/>
    </location>
</feature>
<accession>A0A6A4YKX9</accession>
<proteinExistence type="predicted"/>
<name>A0A6A4YKX9_9STRA</name>
<dbReference type="EMBL" id="VJMH01005240">
    <property type="protein sequence ID" value="KAF0698434.1"/>
    <property type="molecule type" value="Genomic_DNA"/>
</dbReference>
<reference evidence="2" key="1">
    <citation type="submission" date="2019-06" db="EMBL/GenBank/DDBJ databases">
        <title>Genomics analysis of Aphanomyces spp. identifies a new class of oomycete effector associated with host adaptation.</title>
        <authorList>
            <person name="Gaulin E."/>
        </authorList>
    </citation>
    <scope>NUCLEOTIDE SEQUENCE</scope>
    <source>
        <strain evidence="2">CBS 578.67</strain>
    </source>
</reference>
<sequence>VVNTIAVRNVYGILYPLTIQKEDPAMALSTQSMFQMYWGLANDFTAVAVNSSGIGGMSLIRSSPNFAFANTTAEMIIIGPASQFMAPTSMFDLTRTTLGPYGSVDMYVIPCPVEAKMVTYNVFQALNRLFFYNKTAQRDYDVLLDQGAAVDPVPKAWTAIGFDSIGGNLLCPPNAHESVQNGIRSLFSSNKPCSEAMSYEIVHITAPITIVASILANATTMDRMATSCSRMRRSEKKRCIRALNATNIYIATYLSDLQISLVPLVAAANLAVFNLNVELIQFGYQNTNSPLALHRVNMLDPTEVEFSIFAWQLLVEWALGNREMVRFEGDVGSISLLSQYMTTVRYSINEIEFPTNLSYYLRKTVSYITFAVIVLASLVLVYIVLSRGYIEALNLFELQRVGAIVWIGRPLLFVRSLTAVGLLSTASLELTFDGFLSYFQVIKAPWYKTLLAANEVTWMVAIVNDIAMAFTREYTMYYATVNSVMIWLLTAMLGLQFPVSHSVTIDVQCSWVQVDYQVECSSGVISIGYLSRMVLIIGLVIGSNVFCYAITRCLVRNSNPSVLNSIFLYGGTRYLFMTKDWTNNNMYYIDRASAVLNGLDIKLWRTFQVDLSDEPDVPQNAALAQAVAYALPLHVEDNQ</sequence>
<protein>
    <submittedName>
        <fullName evidence="2">Uncharacterized protein</fullName>
    </submittedName>
</protein>
<evidence type="ECO:0000313" key="2">
    <source>
        <dbReference type="EMBL" id="KAF0698434.1"/>
    </source>
</evidence>
<comment type="caution">
    <text evidence="2">The sequence shown here is derived from an EMBL/GenBank/DDBJ whole genome shotgun (WGS) entry which is preliminary data.</text>
</comment>
<keyword evidence="1" id="KW-0472">Membrane</keyword>